<accession>A0ABV0VMX1</accession>
<dbReference type="EMBL" id="JAHRIQ010111437">
    <property type="protein sequence ID" value="MEQ2257572.1"/>
    <property type="molecule type" value="Genomic_DNA"/>
</dbReference>
<comment type="caution">
    <text evidence="1">The sequence shown here is derived from an EMBL/GenBank/DDBJ whole genome shotgun (WGS) entry which is preliminary data.</text>
</comment>
<evidence type="ECO:0000313" key="2">
    <source>
        <dbReference type="Proteomes" id="UP001482620"/>
    </source>
</evidence>
<reference evidence="1 2" key="1">
    <citation type="submission" date="2021-06" db="EMBL/GenBank/DDBJ databases">
        <authorList>
            <person name="Palmer J.M."/>
        </authorList>
    </citation>
    <scope>NUCLEOTIDE SEQUENCE [LARGE SCALE GENOMIC DNA]</scope>
    <source>
        <strain evidence="2">if_2019</strain>
        <tissue evidence="1">Muscle</tissue>
    </source>
</reference>
<keyword evidence="2" id="KW-1185">Reference proteome</keyword>
<sequence>MKVRFMEYTTNYYSVNRFSHLSCGSLQLLPSNPGPLSCISHQGCPYLAKFRCTAMLESSILVAELNKRSSIDVTALTSPGIVKPAENKLSLPFPACLTGRNNGGVYLERQNLAGELLLHKAIPERA</sequence>
<proteinExistence type="predicted"/>
<evidence type="ECO:0000313" key="1">
    <source>
        <dbReference type="EMBL" id="MEQ2257572.1"/>
    </source>
</evidence>
<protein>
    <submittedName>
        <fullName evidence="1">Uncharacterized protein</fullName>
    </submittedName>
</protein>
<gene>
    <name evidence="1" type="ORF">ILYODFUR_036096</name>
</gene>
<organism evidence="1 2">
    <name type="scientific">Ilyodon furcidens</name>
    <name type="common">goldbreast splitfin</name>
    <dbReference type="NCBI Taxonomy" id="33524"/>
    <lineage>
        <taxon>Eukaryota</taxon>
        <taxon>Metazoa</taxon>
        <taxon>Chordata</taxon>
        <taxon>Craniata</taxon>
        <taxon>Vertebrata</taxon>
        <taxon>Euteleostomi</taxon>
        <taxon>Actinopterygii</taxon>
        <taxon>Neopterygii</taxon>
        <taxon>Teleostei</taxon>
        <taxon>Neoteleostei</taxon>
        <taxon>Acanthomorphata</taxon>
        <taxon>Ovalentaria</taxon>
        <taxon>Atherinomorphae</taxon>
        <taxon>Cyprinodontiformes</taxon>
        <taxon>Goodeidae</taxon>
        <taxon>Ilyodon</taxon>
    </lineage>
</organism>
<name>A0ABV0VMX1_9TELE</name>
<dbReference type="Proteomes" id="UP001482620">
    <property type="component" value="Unassembled WGS sequence"/>
</dbReference>